<evidence type="ECO:0000259" key="2">
    <source>
        <dbReference type="PROSITE" id="PS50977"/>
    </source>
</evidence>
<evidence type="ECO:0000256" key="1">
    <source>
        <dbReference type="ARBA" id="ARBA00023125"/>
    </source>
</evidence>
<comment type="caution">
    <text evidence="3">The sequence shown here is derived from an EMBL/GenBank/DDBJ whole genome shotgun (WGS) entry which is preliminary data.</text>
</comment>
<organism evidence="3">
    <name type="scientific">mine drainage metagenome</name>
    <dbReference type="NCBI Taxonomy" id="410659"/>
    <lineage>
        <taxon>unclassified sequences</taxon>
        <taxon>metagenomes</taxon>
        <taxon>ecological metagenomes</taxon>
    </lineage>
</organism>
<dbReference type="SUPFAM" id="SSF46689">
    <property type="entry name" value="Homeodomain-like"/>
    <property type="match status" value="1"/>
</dbReference>
<dbReference type="Gene3D" id="1.10.10.60">
    <property type="entry name" value="Homeodomain-like"/>
    <property type="match status" value="1"/>
</dbReference>
<dbReference type="Gene3D" id="1.10.357.10">
    <property type="entry name" value="Tetracycline Repressor, domain 2"/>
    <property type="match status" value="1"/>
</dbReference>
<dbReference type="InterPro" id="IPR050109">
    <property type="entry name" value="HTH-type_TetR-like_transc_reg"/>
</dbReference>
<dbReference type="PANTHER" id="PTHR30055">
    <property type="entry name" value="HTH-TYPE TRANSCRIPTIONAL REGULATOR RUTR"/>
    <property type="match status" value="1"/>
</dbReference>
<dbReference type="InterPro" id="IPR039536">
    <property type="entry name" value="TetR_C_Proteobacteria"/>
</dbReference>
<dbReference type="AlphaFoldDB" id="A0A1J5QGA0"/>
<name>A0A1J5QGA0_9ZZZZ</name>
<feature type="domain" description="HTH tetR-type" evidence="2">
    <location>
        <begin position="11"/>
        <end position="71"/>
    </location>
</feature>
<dbReference type="PROSITE" id="PS50977">
    <property type="entry name" value="HTH_TETR_2"/>
    <property type="match status" value="1"/>
</dbReference>
<dbReference type="PANTHER" id="PTHR30055:SF146">
    <property type="entry name" value="HTH-TYPE TRANSCRIPTIONAL DUAL REGULATOR CECR"/>
    <property type="match status" value="1"/>
</dbReference>
<dbReference type="GO" id="GO:0003700">
    <property type="term" value="F:DNA-binding transcription factor activity"/>
    <property type="evidence" value="ECO:0007669"/>
    <property type="project" value="TreeGrafter"/>
</dbReference>
<evidence type="ECO:0000313" key="3">
    <source>
        <dbReference type="EMBL" id="OIQ82488.1"/>
    </source>
</evidence>
<dbReference type="InterPro" id="IPR009057">
    <property type="entry name" value="Homeodomain-like_sf"/>
</dbReference>
<dbReference type="InterPro" id="IPR001647">
    <property type="entry name" value="HTH_TetR"/>
</dbReference>
<reference evidence="3" key="1">
    <citation type="submission" date="2016-10" db="EMBL/GenBank/DDBJ databases">
        <title>Sequence of Gallionella enrichment culture.</title>
        <authorList>
            <person name="Poehlein A."/>
            <person name="Muehling M."/>
            <person name="Daniel R."/>
        </authorList>
    </citation>
    <scope>NUCLEOTIDE SEQUENCE</scope>
</reference>
<accession>A0A1J5QGA0</accession>
<dbReference type="GO" id="GO:0000976">
    <property type="term" value="F:transcription cis-regulatory region binding"/>
    <property type="evidence" value="ECO:0007669"/>
    <property type="project" value="TreeGrafter"/>
</dbReference>
<dbReference type="Pfam" id="PF14246">
    <property type="entry name" value="TetR_C_7"/>
    <property type="match status" value="1"/>
</dbReference>
<proteinExistence type="predicted"/>
<dbReference type="EMBL" id="MLJW01000799">
    <property type="protein sequence ID" value="OIQ82488.1"/>
    <property type="molecule type" value="Genomic_DNA"/>
</dbReference>
<protein>
    <submittedName>
        <fullName evidence="3">HTH-type transcriptional repressor ComR</fullName>
    </submittedName>
</protein>
<dbReference type="Pfam" id="PF00440">
    <property type="entry name" value="TetR_N"/>
    <property type="match status" value="1"/>
</dbReference>
<gene>
    <name evidence="3" type="primary">comR_9</name>
    <name evidence="3" type="ORF">GALL_357260</name>
</gene>
<dbReference type="PRINTS" id="PR00455">
    <property type="entry name" value="HTHTETR"/>
</dbReference>
<sequence>MQENKPISRGQARRQAMLEAAAALFTEQGYERTSLSDILECSKGSRSTLYAQFGGKEGLLKALIQQMSQNFWQALGQSPAPQPLDEAALVDLGCQLLRAALDPRALAVLRLIQSVGPRSPEIADYFHSIGPRAVEEHIARLFRQGWADLALPAACQATPRDLAACYLWAVMGDTHIRAMAGLPPPWDAEKMRRLVAVRVRFFLHGMSGAAGAAGADQRQA</sequence>
<keyword evidence="1" id="KW-0238">DNA-binding</keyword>